<dbReference type="Pfam" id="PF19834">
    <property type="entry name" value="DUF6314"/>
    <property type="match status" value="1"/>
</dbReference>
<reference evidence="3" key="1">
    <citation type="journal article" date="2019" name="Int. J. Syst. Evol. Microbiol.">
        <title>The Global Catalogue of Microorganisms (GCM) 10K type strain sequencing project: providing services to taxonomists for standard genome sequencing and annotation.</title>
        <authorList>
            <consortium name="The Broad Institute Genomics Platform"/>
            <consortium name="The Broad Institute Genome Sequencing Center for Infectious Disease"/>
            <person name="Wu L."/>
            <person name="Ma J."/>
        </authorList>
    </citation>
    <scope>NUCLEOTIDE SEQUENCE [LARGE SCALE GENOMIC DNA]</scope>
    <source>
        <strain evidence="3">KCTC 52165</strain>
    </source>
</reference>
<dbReference type="RefSeq" id="WP_378221808.1">
    <property type="nucleotide sequence ID" value="NZ_JBHRTK010000014.1"/>
</dbReference>
<keyword evidence="3" id="KW-1185">Reference proteome</keyword>
<protein>
    <submittedName>
        <fullName evidence="2">DUF6314 family protein</fullName>
    </submittedName>
</protein>
<dbReference type="EMBL" id="JBHRTK010000014">
    <property type="protein sequence ID" value="MFC3207509.1"/>
    <property type="molecule type" value="Genomic_DNA"/>
</dbReference>
<proteinExistence type="predicted"/>
<evidence type="ECO:0000259" key="1">
    <source>
        <dbReference type="Pfam" id="PF19834"/>
    </source>
</evidence>
<organism evidence="2 3">
    <name type="scientific">Aquamicrobium soli</name>
    <dbReference type="NCBI Taxonomy" id="1811518"/>
    <lineage>
        <taxon>Bacteria</taxon>
        <taxon>Pseudomonadati</taxon>
        <taxon>Pseudomonadota</taxon>
        <taxon>Alphaproteobacteria</taxon>
        <taxon>Hyphomicrobiales</taxon>
        <taxon>Phyllobacteriaceae</taxon>
        <taxon>Aquamicrobium</taxon>
    </lineage>
</organism>
<dbReference type="Proteomes" id="UP001595583">
    <property type="component" value="Unassembled WGS sequence"/>
</dbReference>
<comment type="caution">
    <text evidence="2">The sequence shown here is derived from an EMBL/GenBank/DDBJ whole genome shotgun (WGS) entry which is preliminary data.</text>
</comment>
<accession>A0ABV7KEH8</accession>
<evidence type="ECO:0000313" key="3">
    <source>
        <dbReference type="Proteomes" id="UP001595583"/>
    </source>
</evidence>
<feature type="domain" description="DUF6314" evidence="1">
    <location>
        <begin position="22"/>
        <end position="145"/>
    </location>
</feature>
<gene>
    <name evidence="2" type="ORF">ACFOHJ_14895</name>
</gene>
<evidence type="ECO:0000313" key="2">
    <source>
        <dbReference type="EMBL" id="MFC3207509.1"/>
    </source>
</evidence>
<name>A0ABV7KEH8_9HYPH</name>
<dbReference type="InterPro" id="IPR045632">
    <property type="entry name" value="DUF6314"/>
</dbReference>
<sequence>MRSRGSVAPVTDSLSHDALPAFAGRWAVRRKVIDRLTGAVQRFEGTALVEADRFTEEGEVVAGSSTFVARRSYLLFRQGWRLSLRFSNGADFIVLGLCARQTVSHRCGSDSYHGSFFFKDACRWVEFWRVVGPRKNYSSLARFDRMQG</sequence>